<evidence type="ECO:0000313" key="2">
    <source>
        <dbReference type="EMBL" id="SVB07641.1"/>
    </source>
</evidence>
<gene>
    <name evidence="2" type="ORF">METZ01_LOCUS160495</name>
</gene>
<feature type="domain" description="NIPSNAP" evidence="1">
    <location>
        <begin position="4"/>
        <end position="76"/>
    </location>
</feature>
<sequence length="77" mass="9461">MAFYELRQYKVRPGKMDEWVDFMEKEIVPFQVSKGMVITGLYRGEEDDSIYVWTRRFESETQRAQLYEAVYQNDYWI</sequence>
<dbReference type="InterPro" id="IPR011008">
    <property type="entry name" value="Dimeric_a/b-barrel"/>
</dbReference>
<dbReference type="AlphaFoldDB" id="A0A382B297"/>
<dbReference type="Pfam" id="PF07978">
    <property type="entry name" value="NIPSNAP"/>
    <property type="match status" value="1"/>
</dbReference>
<dbReference type="InterPro" id="IPR012577">
    <property type="entry name" value="NIPSNAP"/>
</dbReference>
<dbReference type="SUPFAM" id="SSF54909">
    <property type="entry name" value="Dimeric alpha+beta barrel"/>
    <property type="match status" value="1"/>
</dbReference>
<dbReference type="Gene3D" id="3.30.70.100">
    <property type="match status" value="1"/>
</dbReference>
<accession>A0A382B297</accession>
<reference evidence="2" key="1">
    <citation type="submission" date="2018-05" db="EMBL/GenBank/DDBJ databases">
        <authorList>
            <person name="Lanie J.A."/>
            <person name="Ng W.-L."/>
            <person name="Kazmierczak K.M."/>
            <person name="Andrzejewski T.M."/>
            <person name="Davidsen T.M."/>
            <person name="Wayne K.J."/>
            <person name="Tettelin H."/>
            <person name="Glass J.I."/>
            <person name="Rusch D."/>
            <person name="Podicherti R."/>
            <person name="Tsui H.-C.T."/>
            <person name="Winkler M.E."/>
        </authorList>
    </citation>
    <scope>NUCLEOTIDE SEQUENCE</scope>
</reference>
<proteinExistence type="predicted"/>
<name>A0A382B297_9ZZZZ</name>
<feature type="non-terminal residue" evidence="2">
    <location>
        <position position="77"/>
    </location>
</feature>
<dbReference type="EMBL" id="UINC01027788">
    <property type="protein sequence ID" value="SVB07641.1"/>
    <property type="molecule type" value="Genomic_DNA"/>
</dbReference>
<evidence type="ECO:0000259" key="1">
    <source>
        <dbReference type="Pfam" id="PF07978"/>
    </source>
</evidence>
<protein>
    <recommendedName>
        <fullName evidence="1">NIPSNAP domain-containing protein</fullName>
    </recommendedName>
</protein>
<organism evidence="2">
    <name type="scientific">marine metagenome</name>
    <dbReference type="NCBI Taxonomy" id="408172"/>
    <lineage>
        <taxon>unclassified sequences</taxon>
        <taxon>metagenomes</taxon>
        <taxon>ecological metagenomes</taxon>
    </lineage>
</organism>